<protein>
    <submittedName>
        <fullName evidence="1">Uncharacterized protein</fullName>
    </submittedName>
</protein>
<dbReference type="EMBL" id="AHYR01000011">
    <property type="protein sequence ID" value="EOT39265.1"/>
    <property type="molecule type" value="Genomic_DNA"/>
</dbReference>
<keyword evidence="2" id="KW-1185">Reference proteome</keyword>
<reference evidence="1 2" key="1">
    <citation type="submission" date="2013-03" db="EMBL/GenBank/DDBJ databases">
        <title>The Genome Sequence of Enterococcus dispar ATCC_51266 (Illumina only assembly).</title>
        <authorList>
            <consortium name="The Broad Institute Genomics Platform"/>
            <consortium name="The Broad Institute Genome Sequencing Center for Infectious Disease"/>
            <person name="Earl A."/>
            <person name="Russ C."/>
            <person name="Gilmore M."/>
            <person name="Surin D."/>
            <person name="Walker B."/>
            <person name="Young S."/>
            <person name="Zeng Q."/>
            <person name="Gargeya S."/>
            <person name="Fitzgerald M."/>
            <person name="Haas B."/>
            <person name="Abouelleil A."/>
            <person name="Allen A.W."/>
            <person name="Alvarado L."/>
            <person name="Arachchi H.M."/>
            <person name="Berlin A.M."/>
            <person name="Chapman S.B."/>
            <person name="Gainer-Dewar J."/>
            <person name="Goldberg J."/>
            <person name="Griggs A."/>
            <person name="Gujja S."/>
            <person name="Hansen M."/>
            <person name="Howarth C."/>
            <person name="Imamovic A."/>
            <person name="Ireland A."/>
            <person name="Larimer J."/>
            <person name="McCowan C."/>
            <person name="Murphy C."/>
            <person name="Pearson M."/>
            <person name="Poon T.W."/>
            <person name="Priest M."/>
            <person name="Roberts A."/>
            <person name="Saif S."/>
            <person name="Shea T."/>
            <person name="Sisk P."/>
            <person name="Sykes S."/>
            <person name="Wortman J."/>
            <person name="Nusbaum C."/>
            <person name="Birren B."/>
        </authorList>
    </citation>
    <scope>NUCLEOTIDE SEQUENCE [LARGE SCALE GENOMIC DNA]</scope>
    <source>
        <strain evidence="1 2">ATCC 51266</strain>
    </source>
</reference>
<dbReference type="Proteomes" id="UP000014127">
    <property type="component" value="Unassembled WGS sequence"/>
</dbReference>
<dbReference type="OrthoDB" id="327035at2"/>
<sequence length="358" mass="42354">MIEELGKIQNEYLLLLKNILGEIKKESLIDSLDLIQMFWIKNRNIILMASDHLFKYHDTFFLTAATIFDVNDSDQNIFLVNSDYLIFDDPIPSYLTFIATKDVLKELFSNYLAKLEEVIKETIQDEIVLLEEKREFFFVLPLRYYKSNIDTDFDSIKVTKRVVQTFFSETITEAVLEKHQNIEKIIDHDAISTIVLFDGDNPNESINNRVNNYIEINEDILPKNFSNIQTLYFALIGDFQQAFNVLEASLYFNVIPFFRSFAPYNNYYILAQTLEHNNDNLDEKRRIQNYVNKSFLGYLLYHEYYKRNIDVSLSDLKQKAKNIDLKRRMRSIEPNEGDLVRVELYADEINRIIDELIK</sequence>
<dbReference type="PATRIC" id="fig|1139219.3.peg.2206"/>
<comment type="caution">
    <text evidence="1">The sequence shown here is derived from an EMBL/GenBank/DDBJ whole genome shotgun (WGS) entry which is preliminary data.</text>
</comment>
<evidence type="ECO:0000313" key="1">
    <source>
        <dbReference type="EMBL" id="EOT39265.1"/>
    </source>
</evidence>
<dbReference type="RefSeq" id="WP_016173387.1">
    <property type="nucleotide sequence ID" value="NZ_ASWK01000001.1"/>
</dbReference>
<proteinExistence type="predicted"/>
<dbReference type="AlphaFoldDB" id="S1NB82"/>
<gene>
    <name evidence="1" type="ORF">OMK_02261</name>
</gene>
<organism evidence="1 2">
    <name type="scientific">Enterococcus dispar ATCC 51266</name>
    <dbReference type="NCBI Taxonomy" id="1139219"/>
    <lineage>
        <taxon>Bacteria</taxon>
        <taxon>Bacillati</taxon>
        <taxon>Bacillota</taxon>
        <taxon>Bacilli</taxon>
        <taxon>Lactobacillales</taxon>
        <taxon>Enterococcaceae</taxon>
        <taxon>Enterococcus</taxon>
    </lineage>
</organism>
<evidence type="ECO:0000313" key="2">
    <source>
        <dbReference type="Proteomes" id="UP000014127"/>
    </source>
</evidence>
<name>S1NB82_9ENTE</name>
<accession>S1NB82</accession>
<dbReference type="HOGENOM" id="CLU_792068_0_0_9"/>